<dbReference type="GO" id="GO:0071555">
    <property type="term" value="P:cell wall organization"/>
    <property type="evidence" value="ECO:0007669"/>
    <property type="project" value="UniProtKB-KW"/>
</dbReference>
<reference evidence="9" key="1">
    <citation type="submission" date="2009-05" db="EMBL/GenBank/DDBJ databases">
        <title>Complete sequence of Tolumonas auensis DSM 9187.</title>
        <authorList>
            <consortium name="US DOE Joint Genome Institute"/>
            <person name="Lucas S."/>
            <person name="Copeland A."/>
            <person name="Lapidus A."/>
            <person name="Glavina del Rio T."/>
            <person name="Tice H."/>
            <person name="Bruce D."/>
            <person name="Goodwin L."/>
            <person name="Pitluck S."/>
            <person name="Chertkov O."/>
            <person name="Brettin T."/>
            <person name="Detter J.C."/>
            <person name="Han C."/>
            <person name="Larimer F."/>
            <person name="Land M."/>
            <person name="Hauser L."/>
            <person name="Kyrpides N."/>
            <person name="Mikhailova N."/>
            <person name="Spring S."/>
            <person name="Beller H."/>
        </authorList>
    </citation>
    <scope>NUCLEOTIDE SEQUENCE [LARGE SCALE GENOMIC DNA]</scope>
    <source>
        <strain evidence="9">DSM 9187 / TA4</strain>
    </source>
</reference>
<organism evidence="8 9">
    <name type="scientific">Tolumonas auensis (strain DSM 9187 / NBRC 110442 / TA 4)</name>
    <dbReference type="NCBI Taxonomy" id="595494"/>
    <lineage>
        <taxon>Bacteria</taxon>
        <taxon>Pseudomonadati</taxon>
        <taxon>Pseudomonadota</taxon>
        <taxon>Gammaproteobacteria</taxon>
        <taxon>Aeromonadales</taxon>
        <taxon>Aeromonadaceae</taxon>
        <taxon>Tolumonas</taxon>
    </lineage>
</organism>
<dbReference type="GO" id="GO:0008360">
    <property type="term" value="P:regulation of cell shape"/>
    <property type="evidence" value="ECO:0007669"/>
    <property type="project" value="UniProtKB-KW"/>
</dbReference>
<dbReference type="Pfam" id="PF01177">
    <property type="entry name" value="Asp_Glu_race"/>
    <property type="match status" value="1"/>
</dbReference>
<dbReference type="RefSeq" id="WP_015880009.1">
    <property type="nucleotide sequence ID" value="NC_012691.1"/>
</dbReference>
<dbReference type="Gene3D" id="3.40.50.1860">
    <property type="match status" value="2"/>
</dbReference>
<keyword evidence="3 7" id="KW-0133">Cell shape</keyword>
<dbReference type="AlphaFoldDB" id="C4LD29"/>
<accession>C4LD29</accession>
<evidence type="ECO:0000256" key="5">
    <source>
        <dbReference type="ARBA" id="ARBA00023235"/>
    </source>
</evidence>
<proteinExistence type="inferred from homology"/>
<feature type="active site" description="Proton donor/acceptor" evidence="7">
    <location>
        <position position="83"/>
    </location>
</feature>
<dbReference type="HAMAP" id="MF_00258">
    <property type="entry name" value="Glu_racemase"/>
    <property type="match status" value="1"/>
</dbReference>
<dbReference type="FunFam" id="3.40.50.1860:FF:000001">
    <property type="entry name" value="Glutamate racemase"/>
    <property type="match status" value="1"/>
</dbReference>
<evidence type="ECO:0000256" key="3">
    <source>
        <dbReference type="ARBA" id="ARBA00022960"/>
    </source>
</evidence>
<dbReference type="STRING" id="595494.Tola_2971"/>
<keyword evidence="5 7" id="KW-0413">Isomerase</keyword>
<feature type="active site" description="Proton donor/acceptor" evidence="7">
    <location>
        <position position="195"/>
    </location>
</feature>
<gene>
    <name evidence="7" type="primary">murI</name>
    <name evidence="8" type="ordered locus">Tola_2971</name>
</gene>
<protein>
    <recommendedName>
        <fullName evidence="2 7">Glutamate racemase</fullName>
        <ecNumber evidence="2 7">5.1.1.3</ecNumber>
    </recommendedName>
</protein>
<dbReference type="PROSITE" id="PS00923">
    <property type="entry name" value="ASP_GLU_RACEMASE_1"/>
    <property type="match status" value="1"/>
</dbReference>
<evidence type="ECO:0000256" key="1">
    <source>
        <dbReference type="ARBA" id="ARBA00001602"/>
    </source>
</evidence>
<feature type="binding site" evidence="7">
    <location>
        <begin position="19"/>
        <end position="20"/>
    </location>
    <ligand>
        <name>substrate</name>
    </ligand>
</feature>
<feature type="binding site" evidence="7">
    <location>
        <begin position="196"/>
        <end position="197"/>
    </location>
    <ligand>
        <name>substrate</name>
    </ligand>
</feature>
<dbReference type="InterPro" id="IPR015942">
    <property type="entry name" value="Asp/Glu/hydantoin_racemase"/>
</dbReference>
<dbReference type="PANTHER" id="PTHR21198">
    <property type="entry name" value="GLUTAMATE RACEMASE"/>
    <property type="match status" value="1"/>
</dbReference>
<dbReference type="InterPro" id="IPR033134">
    <property type="entry name" value="Asp/Glu_racemase_AS_2"/>
</dbReference>
<feature type="binding site" evidence="7">
    <location>
        <begin position="51"/>
        <end position="52"/>
    </location>
    <ligand>
        <name>substrate</name>
    </ligand>
</feature>
<keyword evidence="9" id="KW-1185">Reference proteome</keyword>
<evidence type="ECO:0000256" key="2">
    <source>
        <dbReference type="ARBA" id="ARBA00013090"/>
    </source>
</evidence>
<dbReference type="InterPro" id="IPR004391">
    <property type="entry name" value="Glu_race"/>
</dbReference>
<evidence type="ECO:0000313" key="8">
    <source>
        <dbReference type="EMBL" id="ACQ94560.1"/>
    </source>
</evidence>
<dbReference type="PANTHER" id="PTHR21198:SF2">
    <property type="entry name" value="GLUTAMATE RACEMASE"/>
    <property type="match status" value="1"/>
</dbReference>
<dbReference type="eggNOG" id="COG0796">
    <property type="taxonomic scope" value="Bacteria"/>
</dbReference>
<comment type="function">
    <text evidence="7">Provides the (R)-glutamate required for cell wall biosynthesis.</text>
</comment>
<dbReference type="PROSITE" id="PS00924">
    <property type="entry name" value="ASP_GLU_RACEMASE_2"/>
    <property type="match status" value="1"/>
</dbReference>
<sequence>MILPVVIRVRINVNILLFDSGMGGLSIYQEVRRRLPGHRYDYVFDNAFFPYGEQPEHIITARCCLLIEHLVSERQIDLVVIACNTASTIVLPALRERLAIPVVGVVPAIKPAAALTRNGSIGLLATPATVQRPYTSQLIAQFATHCQVLKLGVTELVVQAERKMAGYDVDEQAIHLALQPLLTHAMPPDTLVLGCTHFPLLKEEICRIMPGIQLVDSGAAIAKRVAALLQGKIASDVTDTAGQAFCTLLDPDAHKKSRILVEYGFHSLQLLEFC</sequence>
<dbReference type="KEGG" id="tau:Tola_2971"/>
<dbReference type="InterPro" id="IPR018187">
    <property type="entry name" value="Asp/Glu_racemase_AS_1"/>
</dbReference>
<reference evidence="8 9" key="2">
    <citation type="journal article" date="2011" name="Stand. Genomic Sci.">
        <title>Complete genome sequence of Tolumonas auensis type strain (TA 4).</title>
        <authorList>
            <person name="Chertkov O."/>
            <person name="Copeland A."/>
            <person name="Lucas S."/>
            <person name="Lapidus A."/>
            <person name="Berry K.W."/>
            <person name="Detter J.C."/>
            <person name="Del Rio T.G."/>
            <person name="Hammon N."/>
            <person name="Dalin E."/>
            <person name="Tice H."/>
            <person name="Pitluck S."/>
            <person name="Richardson P."/>
            <person name="Bruce D."/>
            <person name="Goodwin L."/>
            <person name="Han C."/>
            <person name="Tapia R."/>
            <person name="Saunders E."/>
            <person name="Schmutz J."/>
            <person name="Brettin T."/>
            <person name="Larimer F."/>
            <person name="Land M."/>
            <person name="Hauser L."/>
            <person name="Spring S."/>
            <person name="Rohde M."/>
            <person name="Kyrpides N.C."/>
            <person name="Ivanova N."/>
            <person name="Goker M."/>
            <person name="Beller H.R."/>
            <person name="Klenk H.P."/>
            <person name="Woyke T."/>
        </authorList>
    </citation>
    <scope>NUCLEOTIDE SEQUENCE [LARGE SCALE GENOMIC DNA]</scope>
    <source>
        <strain evidence="9">DSM 9187 / TA4</strain>
    </source>
</reference>
<dbReference type="OrthoDB" id="9801055at2"/>
<dbReference type="NCBIfam" id="TIGR00067">
    <property type="entry name" value="glut_race"/>
    <property type="match status" value="1"/>
</dbReference>
<dbReference type="Proteomes" id="UP000009073">
    <property type="component" value="Chromosome"/>
</dbReference>
<comment type="similarity">
    <text evidence="7">Belongs to the aspartate/glutamate racemases family.</text>
</comment>
<feature type="binding site" evidence="7">
    <location>
        <begin position="84"/>
        <end position="85"/>
    </location>
    <ligand>
        <name>substrate</name>
    </ligand>
</feature>
<evidence type="ECO:0000256" key="6">
    <source>
        <dbReference type="ARBA" id="ARBA00023316"/>
    </source>
</evidence>
<name>C4LD29_TOLAT</name>
<keyword evidence="6 7" id="KW-0961">Cell wall biogenesis/degradation</keyword>
<dbReference type="HOGENOM" id="CLU_052344_2_0_6"/>
<dbReference type="EMBL" id="CP001616">
    <property type="protein sequence ID" value="ACQ94560.1"/>
    <property type="molecule type" value="Genomic_DNA"/>
</dbReference>
<dbReference type="EC" id="5.1.1.3" evidence="2 7"/>
<comment type="pathway">
    <text evidence="7">Cell wall biogenesis; peptidoglycan biosynthesis.</text>
</comment>
<evidence type="ECO:0000313" key="9">
    <source>
        <dbReference type="Proteomes" id="UP000009073"/>
    </source>
</evidence>
<dbReference type="GO" id="GO:0008881">
    <property type="term" value="F:glutamate racemase activity"/>
    <property type="evidence" value="ECO:0007669"/>
    <property type="project" value="UniProtKB-UniRule"/>
</dbReference>
<comment type="catalytic activity">
    <reaction evidence="1 7">
        <text>L-glutamate = D-glutamate</text>
        <dbReference type="Rhea" id="RHEA:12813"/>
        <dbReference type="ChEBI" id="CHEBI:29985"/>
        <dbReference type="ChEBI" id="CHEBI:29986"/>
        <dbReference type="EC" id="5.1.1.3"/>
    </reaction>
</comment>
<evidence type="ECO:0000256" key="7">
    <source>
        <dbReference type="HAMAP-Rule" id="MF_00258"/>
    </source>
</evidence>
<dbReference type="UniPathway" id="UPA00219"/>
<keyword evidence="4 7" id="KW-0573">Peptidoglycan synthesis</keyword>
<dbReference type="SUPFAM" id="SSF53681">
    <property type="entry name" value="Aspartate/glutamate racemase"/>
    <property type="match status" value="2"/>
</dbReference>
<dbReference type="InterPro" id="IPR001920">
    <property type="entry name" value="Asp/Glu_race"/>
</dbReference>
<evidence type="ECO:0000256" key="4">
    <source>
        <dbReference type="ARBA" id="ARBA00022984"/>
    </source>
</evidence>
<dbReference type="GO" id="GO:0009252">
    <property type="term" value="P:peptidoglycan biosynthetic process"/>
    <property type="evidence" value="ECO:0007669"/>
    <property type="project" value="UniProtKB-UniRule"/>
</dbReference>